<dbReference type="Pfam" id="PF07561">
    <property type="entry name" value="DUF1540"/>
    <property type="match status" value="1"/>
</dbReference>
<name>A0A0S6UDY7_NEOTH</name>
<accession>A0A0S6UDY7</accession>
<dbReference type="EMBL" id="DF238840">
    <property type="protein sequence ID" value="GAF26452.1"/>
    <property type="molecule type" value="Genomic_DNA"/>
</dbReference>
<proteinExistence type="predicted"/>
<dbReference type="AlphaFoldDB" id="A0A0S6UDY7"/>
<feature type="domain" description="DUF1540" evidence="1">
    <location>
        <begin position="4"/>
        <end position="48"/>
    </location>
</feature>
<evidence type="ECO:0000313" key="2">
    <source>
        <dbReference type="EMBL" id="GAF26452.1"/>
    </source>
</evidence>
<reference evidence="2" key="1">
    <citation type="journal article" date="2014" name="Gene">
        <title>Genome-guided analysis of transformation efficiency and carbon dioxide assimilation by Moorella thermoacetica Y72.</title>
        <authorList>
            <person name="Tsukahara K."/>
            <person name="Kita A."/>
            <person name="Nakashimada Y."/>
            <person name="Hoshino T."/>
            <person name="Murakami K."/>
        </authorList>
    </citation>
    <scope>NUCLEOTIDE SEQUENCE [LARGE SCALE GENOMIC DNA]</scope>
    <source>
        <strain evidence="2">Y72</strain>
    </source>
</reference>
<organism evidence="2">
    <name type="scientific">Moorella thermoacetica Y72</name>
    <dbReference type="NCBI Taxonomy" id="1325331"/>
    <lineage>
        <taxon>Bacteria</taxon>
        <taxon>Bacillati</taxon>
        <taxon>Bacillota</taxon>
        <taxon>Clostridia</taxon>
        <taxon>Neomoorellales</taxon>
        <taxon>Neomoorellaceae</taxon>
        <taxon>Neomoorella</taxon>
    </lineage>
</organism>
<dbReference type="RefSeq" id="WP_081214248.1">
    <property type="nucleotide sequence ID" value="NZ_DF238840.1"/>
</dbReference>
<dbReference type="InterPro" id="IPR011437">
    <property type="entry name" value="DUF1540"/>
</dbReference>
<sequence>MPEVNCRVANCIYWQDGDCEAQKITIAVQGTPNTSSAVNDRSTECETFQARA</sequence>
<gene>
    <name evidence="2" type="ORF">MTY_1792</name>
</gene>
<evidence type="ECO:0000259" key="1">
    <source>
        <dbReference type="Pfam" id="PF07561"/>
    </source>
</evidence>
<dbReference type="Proteomes" id="UP000063718">
    <property type="component" value="Unassembled WGS sequence"/>
</dbReference>
<protein>
    <recommendedName>
        <fullName evidence="1">DUF1540 domain-containing protein</fullName>
    </recommendedName>
</protein>